<evidence type="ECO:0000313" key="1">
    <source>
        <dbReference type="EMBL" id="CAD8165335.1"/>
    </source>
</evidence>
<accession>A0A8S1ULK1</accession>
<dbReference type="EMBL" id="CAJJDP010000046">
    <property type="protein sequence ID" value="CAD8165335.1"/>
    <property type="molecule type" value="Genomic_DNA"/>
</dbReference>
<gene>
    <name evidence="1" type="ORF">POCTA_138.1.T0460234</name>
</gene>
<comment type="caution">
    <text evidence="1">The sequence shown here is derived from an EMBL/GenBank/DDBJ whole genome shotgun (WGS) entry which is preliminary data.</text>
</comment>
<organism evidence="1 2">
    <name type="scientific">Paramecium octaurelia</name>
    <dbReference type="NCBI Taxonomy" id="43137"/>
    <lineage>
        <taxon>Eukaryota</taxon>
        <taxon>Sar</taxon>
        <taxon>Alveolata</taxon>
        <taxon>Ciliophora</taxon>
        <taxon>Intramacronucleata</taxon>
        <taxon>Oligohymenophorea</taxon>
        <taxon>Peniculida</taxon>
        <taxon>Parameciidae</taxon>
        <taxon>Paramecium</taxon>
    </lineage>
</organism>
<dbReference type="Proteomes" id="UP000683925">
    <property type="component" value="Unassembled WGS sequence"/>
</dbReference>
<dbReference type="AlphaFoldDB" id="A0A8S1ULK1"/>
<evidence type="ECO:0000313" key="2">
    <source>
        <dbReference type="Proteomes" id="UP000683925"/>
    </source>
</evidence>
<proteinExistence type="predicted"/>
<keyword evidence="2" id="KW-1185">Reference proteome</keyword>
<name>A0A8S1ULK1_PAROT</name>
<reference evidence="1" key="1">
    <citation type="submission" date="2021-01" db="EMBL/GenBank/DDBJ databases">
        <authorList>
            <consortium name="Genoscope - CEA"/>
            <person name="William W."/>
        </authorList>
    </citation>
    <scope>NUCLEOTIDE SEQUENCE</scope>
</reference>
<protein>
    <submittedName>
        <fullName evidence="1">Uncharacterized protein</fullName>
    </submittedName>
</protein>
<sequence length="154" mass="19003">MLFKAQYEKQLDLFYFDYQIQSLSKSKYQDILDLQQFLQQKKEQQYDYLEFRKVGDRKIFTPSNKRLFLLLKIKPMMKIPQLLLIPYQLKDLLQVIPFGKQQNIIDKNTQIKFNFKNFQQCKGDEQQRFKRQITIHMNQYYVKDCFQILIYILY</sequence>